<gene>
    <name evidence="2" type="ORF">Bhyg_15296</name>
</gene>
<proteinExistence type="inferred from homology"/>
<dbReference type="InterPro" id="IPR038595">
    <property type="entry name" value="LOR_sf"/>
</dbReference>
<sequence length="211" mass="24002">MGSDQSTPEQPIYPQPTPICATEPRFCLPHNVQLHLREKFFSMSGDDFKIADANNRDIIYFQCEGRAFSLSDKKILRDNVGVPVLNMKEKMFSFTDKFNIFAGEGSERLICKFNSQITFLKAKLSTVFSDVLNGGIQRHLVLKGDWRSKRCTIYLGEPKQGGIPLARIFRPLTERSFFLGVDDYIIEIAANVDIALCVIMCIALDEHSRER</sequence>
<protein>
    <submittedName>
        <fullName evidence="2">Protein LURP-one-related 15</fullName>
    </submittedName>
</protein>
<dbReference type="PANTHER" id="PTHR31087:SF161">
    <property type="entry name" value="TUBBY C 2 FAMILY PROTEIN"/>
    <property type="match status" value="1"/>
</dbReference>
<name>A0A9Q0RYB3_9DIPT</name>
<accession>A0A9Q0RYB3</accession>
<comment type="caution">
    <text evidence="2">The sequence shown here is derived from an EMBL/GenBank/DDBJ whole genome shotgun (WGS) entry which is preliminary data.</text>
</comment>
<dbReference type="Pfam" id="PF04525">
    <property type="entry name" value="LOR"/>
    <property type="match status" value="1"/>
</dbReference>
<dbReference type="OrthoDB" id="97518at2759"/>
<dbReference type="EMBL" id="WJQU01000004">
    <property type="protein sequence ID" value="KAJ6636703.1"/>
    <property type="molecule type" value="Genomic_DNA"/>
</dbReference>
<dbReference type="InterPro" id="IPR007612">
    <property type="entry name" value="LOR"/>
</dbReference>
<dbReference type="Proteomes" id="UP001151699">
    <property type="component" value="Chromosome C"/>
</dbReference>
<dbReference type="Gene3D" id="2.40.160.200">
    <property type="entry name" value="LURP1-related"/>
    <property type="match status" value="1"/>
</dbReference>
<evidence type="ECO:0000313" key="2">
    <source>
        <dbReference type="EMBL" id="KAJ6636703.1"/>
    </source>
</evidence>
<evidence type="ECO:0000256" key="1">
    <source>
        <dbReference type="ARBA" id="ARBA00005437"/>
    </source>
</evidence>
<organism evidence="2 3">
    <name type="scientific">Pseudolycoriella hygida</name>
    <dbReference type="NCBI Taxonomy" id="35572"/>
    <lineage>
        <taxon>Eukaryota</taxon>
        <taxon>Metazoa</taxon>
        <taxon>Ecdysozoa</taxon>
        <taxon>Arthropoda</taxon>
        <taxon>Hexapoda</taxon>
        <taxon>Insecta</taxon>
        <taxon>Pterygota</taxon>
        <taxon>Neoptera</taxon>
        <taxon>Endopterygota</taxon>
        <taxon>Diptera</taxon>
        <taxon>Nematocera</taxon>
        <taxon>Sciaroidea</taxon>
        <taxon>Sciaridae</taxon>
        <taxon>Pseudolycoriella</taxon>
    </lineage>
</organism>
<keyword evidence="3" id="KW-1185">Reference proteome</keyword>
<reference evidence="2" key="1">
    <citation type="submission" date="2022-07" db="EMBL/GenBank/DDBJ databases">
        <authorList>
            <person name="Trinca V."/>
            <person name="Uliana J.V.C."/>
            <person name="Torres T.T."/>
            <person name="Ward R.J."/>
            <person name="Monesi N."/>
        </authorList>
    </citation>
    <scope>NUCLEOTIDE SEQUENCE</scope>
    <source>
        <strain evidence="2">HSMRA1968</strain>
        <tissue evidence="2">Whole embryos</tissue>
    </source>
</reference>
<dbReference type="InterPro" id="IPR025659">
    <property type="entry name" value="Tubby-like_C"/>
</dbReference>
<dbReference type="SUPFAM" id="SSF54518">
    <property type="entry name" value="Tubby C-terminal domain-like"/>
    <property type="match status" value="1"/>
</dbReference>
<comment type="similarity">
    <text evidence="1">Belongs to the LOR family.</text>
</comment>
<evidence type="ECO:0000313" key="3">
    <source>
        <dbReference type="Proteomes" id="UP001151699"/>
    </source>
</evidence>
<dbReference type="AlphaFoldDB" id="A0A9Q0RYB3"/>
<dbReference type="PANTHER" id="PTHR31087">
    <property type="match status" value="1"/>
</dbReference>